<evidence type="ECO:0000256" key="1">
    <source>
        <dbReference type="PROSITE-ProRule" id="PRU00047"/>
    </source>
</evidence>
<dbReference type="GO" id="GO:0003676">
    <property type="term" value="F:nucleic acid binding"/>
    <property type="evidence" value="ECO:0007669"/>
    <property type="project" value="InterPro"/>
</dbReference>
<dbReference type="Gene3D" id="4.10.60.10">
    <property type="entry name" value="Zinc finger, CCHC-type"/>
    <property type="match status" value="1"/>
</dbReference>
<evidence type="ECO:0000313" key="4">
    <source>
        <dbReference type="EMBL" id="JAG05278.1"/>
    </source>
</evidence>
<dbReference type="SUPFAM" id="SSF57756">
    <property type="entry name" value="Retrovirus zinc finger-like domains"/>
    <property type="match status" value="1"/>
</dbReference>
<dbReference type="GO" id="GO:0008270">
    <property type="term" value="F:zinc ion binding"/>
    <property type="evidence" value="ECO:0007669"/>
    <property type="project" value="UniProtKB-KW"/>
</dbReference>
<accession>A0A0A9WFH5</accession>
<evidence type="ECO:0000256" key="2">
    <source>
        <dbReference type="SAM" id="MobiDB-lite"/>
    </source>
</evidence>
<feature type="region of interest" description="Disordered" evidence="2">
    <location>
        <begin position="104"/>
        <end position="130"/>
    </location>
</feature>
<dbReference type="EMBL" id="GBHO01038326">
    <property type="protein sequence ID" value="JAG05278.1"/>
    <property type="molecule type" value="Transcribed_RNA"/>
</dbReference>
<dbReference type="InterPro" id="IPR001878">
    <property type="entry name" value="Znf_CCHC"/>
</dbReference>
<dbReference type="AlphaFoldDB" id="A0A0A9WFH5"/>
<keyword evidence="1" id="KW-0862">Zinc</keyword>
<dbReference type="PROSITE" id="PS50158">
    <property type="entry name" value="ZF_CCHC"/>
    <property type="match status" value="1"/>
</dbReference>
<proteinExistence type="predicted"/>
<sequence>MSKALIIALRVEAASQGDRTYQGLSLWGAETVNDRSQDVLNSDNLHPIFQPTSNLYQVQQRGMNPVQLQPARQWSPRPNPQVACWRCDGLGHYCHDCPTWSTNKQQSSAFQETTGSQTNWAKFGSPPSAQ</sequence>
<feature type="compositionally biased region" description="Polar residues" evidence="2">
    <location>
        <begin position="104"/>
        <end position="120"/>
    </location>
</feature>
<reference evidence="4" key="1">
    <citation type="journal article" date="2014" name="PLoS ONE">
        <title>Transcriptome-Based Identification of ABC Transporters in the Western Tarnished Plant Bug Lygus hesperus.</title>
        <authorList>
            <person name="Hull J.J."/>
            <person name="Chaney K."/>
            <person name="Geib S.M."/>
            <person name="Fabrick J.A."/>
            <person name="Brent C.S."/>
            <person name="Walsh D."/>
            <person name="Lavine L.C."/>
        </authorList>
    </citation>
    <scope>NUCLEOTIDE SEQUENCE</scope>
</reference>
<feature type="domain" description="CCHC-type" evidence="3">
    <location>
        <begin position="84"/>
        <end position="98"/>
    </location>
</feature>
<protein>
    <submittedName>
        <fullName evidence="4">5-beta-cholestane-3-alpha,7-alpha-diol 12-alpha-hydroxylase</fullName>
    </submittedName>
</protein>
<reference evidence="4" key="2">
    <citation type="submission" date="2014-07" db="EMBL/GenBank/DDBJ databases">
        <authorList>
            <person name="Hull J."/>
        </authorList>
    </citation>
    <scope>NUCLEOTIDE SEQUENCE</scope>
</reference>
<gene>
    <name evidence="4" type="primary">CYP8B1</name>
    <name evidence="4" type="ORF">CM83_9121</name>
</gene>
<organism evidence="4">
    <name type="scientific">Lygus hesperus</name>
    <name type="common">Western plant bug</name>
    <dbReference type="NCBI Taxonomy" id="30085"/>
    <lineage>
        <taxon>Eukaryota</taxon>
        <taxon>Metazoa</taxon>
        <taxon>Ecdysozoa</taxon>
        <taxon>Arthropoda</taxon>
        <taxon>Hexapoda</taxon>
        <taxon>Insecta</taxon>
        <taxon>Pterygota</taxon>
        <taxon>Neoptera</taxon>
        <taxon>Paraneoptera</taxon>
        <taxon>Hemiptera</taxon>
        <taxon>Heteroptera</taxon>
        <taxon>Panheteroptera</taxon>
        <taxon>Cimicomorpha</taxon>
        <taxon>Miridae</taxon>
        <taxon>Mirini</taxon>
        <taxon>Lygus</taxon>
    </lineage>
</organism>
<evidence type="ECO:0000259" key="3">
    <source>
        <dbReference type="PROSITE" id="PS50158"/>
    </source>
</evidence>
<keyword evidence="1" id="KW-0479">Metal-binding</keyword>
<keyword evidence="1" id="KW-0863">Zinc-finger</keyword>
<name>A0A0A9WFH5_LYGHE</name>
<dbReference type="InterPro" id="IPR036875">
    <property type="entry name" value="Znf_CCHC_sf"/>
</dbReference>